<comment type="caution">
    <text evidence="1">The sequence shown here is derived from an EMBL/GenBank/DDBJ whole genome shotgun (WGS) entry which is preliminary data.</text>
</comment>
<dbReference type="GO" id="GO:0006260">
    <property type="term" value="P:DNA replication"/>
    <property type="evidence" value="ECO:0007669"/>
    <property type="project" value="InterPro"/>
</dbReference>
<proteinExistence type="predicted"/>
<dbReference type="GO" id="GO:0000731">
    <property type="term" value="P:DNA synthesis involved in DNA repair"/>
    <property type="evidence" value="ECO:0007669"/>
    <property type="project" value="InterPro"/>
</dbReference>
<accession>A0AAE0GSU0</accession>
<dbReference type="Pfam" id="PF04081">
    <property type="entry name" value="DNA_pol_delta_4"/>
    <property type="match status" value="1"/>
</dbReference>
<evidence type="ECO:0000313" key="1">
    <source>
        <dbReference type="EMBL" id="KAK3283642.1"/>
    </source>
</evidence>
<name>A0AAE0GSU0_9CHLO</name>
<keyword evidence="2" id="KW-1185">Reference proteome</keyword>
<dbReference type="AlphaFoldDB" id="A0AAE0GSU0"/>
<dbReference type="InterPro" id="IPR007218">
    <property type="entry name" value="DNA_pol_delta_4"/>
</dbReference>
<gene>
    <name evidence="1" type="ORF">CYMTET_8674</name>
</gene>
<dbReference type="Proteomes" id="UP001190700">
    <property type="component" value="Unassembled WGS sequence"/>
</dbReference>
<reference evidence="1 2" key="1">
    <citation type="journal article" date="2015" name="Genome Biol. Evol.">
        <title>Comparative Genomics of a Bacterivorous Green Alga Reveals Evolutionary Causalities and Consequences of Phago-Mixotrophic Mode of Nutrition.</title>
        <authorList>
            <person name="Burns J.A."/>
            <person name="Paasch A."/>
            <person name="Narechania A."/>
            <person name="Kim E."/>
        </authorList>
    </citation>
    <scope>NUCLEOTIDE SEQUENCE [LARGE SCALE GENOMIC DNA]</scope>
    <source>
        <strain evidence="1 2">PLY_AMNH</strain>
    </source>
</reference>
<organism evidence="1 2">
    <name type="scientific">Cymbomonas tetramitiformis</name>
    <dbReference type="NCBI Taxonomy" id="36881"/>
    <lineage>
        <taxon>Eukaryota</taxon>
        <taxon>Viridiplantae</taxon>
        <taxon>Chlorophyta</taxon>
        <taxon>Pyramimonadophyceae</taxon>
        <taxon>Pyramimonadales</taxon>
        <taxon>Pyramimonadaceae</taxon>
        <taxon>Cymbomonas</taxon>
    </lineage>
</organism>
<protein>
    <submittedName>
        <fullName evidence="1">Uncharacterized protein</fullName>
    </submittedName>
</protein>
<dbReference type="EMBL" id="LGRX02002698">
    <property type="protein sequence ID" value="KAK3283642.1"/>
    <property type="molecule type" value="Genomic_DNA"/>
</dbReference>
<sequence>MSEADISSDIDKLRGTLRSIADAVKMLDRVCPGDIRDRREAVQQRHDDLVKTLSKRRKLSDEYRIQEQYRRRGISEEDIALVDAFQRDSRFGPRSGMRPSDRYHRAVKFNLNPSADVLSILERWPEKMDDIVRL</sequence>
<evidence type="ECO:0000313" key="2">
    <source>
        <dbReference type="Proteomes" id="UP001190700"/>
    </source>
</evidence>